<evidence type="ECO:0000256" key="2">
    <source>
        <dbReference type="ARBA" id="ARBA00022723"/>
    </source>
</evidence>
<evidence type="ECO:0000256" key="3">
    <source>
        <dbReference type="ARBA" id="ARBA00023004"/>
    </source>
</evidence>
<reference evidence="6 7" key="1">
    <citation type="submission" date="2017-02" db="EMBL/GenBank/DDBJ databases">
        <authorList>
            <person name="Peterson S.W."/>
        </authorList>
    </citation>
    <scope>NUCLEOTIDE SEQUENCE [LARGE SCALE GENOMIC DNA]</scope>
    <source>
        <strain evidence="6 7">ATCC BAA-909</strain>
    </source>
</reference>
<dbReference type="GO" id="GO:0051537">
    <property type="term" value="F:2 iron, 2 sulfur cluster binding"/>
    <property type="evidence" value="ECO:0007669"/>
    <property type="project" value="UniProtKB-KW"/>
</dbReference>
<dbReference type="Gene3D" id="1.10.150.120">
    <property type="entry name" value="[2Fe-2S]-binding domain"/>
    <property type="match status" value="1"/>
</dbReference>
<dbReference type="EMBL" id="FUXC01000008">
    <property type="protein sequence ID" value="SJZ87070.1"/>
    <property type="molecule type" value="Genomic_DNA"/>
</dbReference>
<dbReference type="CDD" id="cd00207">
    <property type="entry name" value="fer2"/>
    <property type="match status" value="1"/>
</dbReference>
<accession>A0A1T4P660</accession>
<dbReference type="InterPro" id="IPR036884">
    <property type="entry name" value="2Fe-2S-bd_dom_sf"/>
</dbReference>
<dbReference type="Gene3D" id="3.10.20.30">
    <property type="match status" value="1"/>
</dbReference>
<evidence type="ECO:0000259" key="5">
    <source>
        <dbReference type="PROSITE" id="PS51085"/>
    </source>
</evidence>
<dbReference type="InterPro" id="IPR002888">
    <property type="entry name" value="2Fe-2S-bd"/>
</dbReference>
<dbReference type="Pfam" id="PF00111">
    <property type="entry name" value="Fer2"/>
    <property type="match status" value="1"/>
</dbReference>
<dbReference type="AlphaFoldDB" id="A0A1T4P660"/>
<dbReference type="InterPro" id="IPR001041">
    <property type="entry name" value="2Fe-2S_ferredoxin-type"/>
</dbReference>
<dbReference type="InterPro" id="IPR012675">
    <property type="entry name" value="Beta-grasp_dom_sf"/>
</dbReference>
<dbReference type="PANTHER" id="PTHR44379">
    <property type="entry name" value="OXIDOREDUCTASE WITH IRON-SULFUR SUBUNIT"/>
    <property type="match status" value="1"/>
</dbReference>
<keyword evidence="1" id="KW-0001">2Fe-2S</keyword>
<evidence type="ECO:0000256" key="4">
    <source>
        <dbReference type="ARBA" id="ARBA00023014"/>
    </source>
</evidence>
<dbReference type="Pfam" id="PF01799">
    <property type="entry name" value="Fer2_2"/>
    <property type="match status" value="1"/>
</dbReference>
<gene>
    <name evidence="6" type="ORF">SAMN02745152_01458</name>
</gene>
<dbReference type="GO" id="GO:0016491">
    <property type="term" value="F:oxidoreductase activity"/>
    <property type="evidence" value="ECO:0007669"/>
    <property type="project" value="InterPro"/>
</dbReference>
<dbReference type="GeneID" id="303367690"/>
<evidence type="ECO:0000256" key="1">
    <source>
        <dbReference type="ARBA" id="ARBA00022714"/>
    </source>
</evidence>
<sequence length="163" mass="18451">MKIPVTINGKKIILDENPDEKLLFVLRKQKLISVKIGCEAGKCGFCTVLLNDKPVSSCLIPVGIVKDCTIETLEYFSKSKEYKDIETGFLKAGMNLCGYCNSFKYFSVYRLLKDNYRPTKAQLIELTTEDKCSCTEQGVFMNGILYATAARHEREGRKKNVKI</sequence>
<dbReference type="InterPro" id="IPR051452">
    <property type="entry name" value="Diverse_Oxidoreductases"/>
</dbReference>
<dbReference type="OrthoDB" id="9796880at2"/>
<protein>
    <submittedName>
        <fullName evidence="6">Carbon-monoxide dehydrogenase small subunit</fullName>
    </submittedName>
</protein>
<name>A0A1T4P660_9SPIR</name>
<feature type="domain" description="2Fe-2S ferredoxin-type" evidence="5">
    <location>
        <begin position="1"/>
        <end position="76"/>
    </location>
</feature>
<proteinExistence type="predicted"/>
<dbReference type="STRING" id="225004.SAMN02745152_01458"/>
<keyword evidence="3" id="KW-0408">Iron</keyword>
<keyword evidence="7" id="KW-1185">Reference proteome</keyword>
<organism evidence="6 7">
    <name type="scientific">Treponema berlinense</name>
    <dbReference type="NCBI Taxonomy" id="225004"/>
    <lineage>
        <taxon>Bacteria</taxon>
        <taxon>Pseudomonadati</taxon>
        <taxon>Spirochaetota</taxon>
        <taxon>Spirochaetia</taxon>
        <taxon>Spirochaetales</taxon>
        <taxon>Treponemataceae</taxon>
        <taxon>Treponema</taxon>
    </lineage>
</organism>
<dbReference type="GO" id="GO:0046872">
    <property type="term" value="F:metal ion binding"/>
    <property type="evidence" value="ECO:0007669"/>
    <property type="project" value="UniProtKB-KW"/>
</dbReference>
<dbReference type="SUPFAM" id="SSF54292">
    <property type="entry name" value="2Fe-2S ferredoxin-like"/>
    <property type="match status" value="1"/>
</dbReference>
<keyword evidence="2" id="KW-0479">Metal-binding</keyword>
<dbReference type="RefSeq" id="WP_078931198.1">
    <property type="nucleotide sequence ID" value="NZ_CAMFAQ010000003.1"/>
</dbReference>
<evidence type="ECO:0000313" key="7">
    <source>
        <dbReference type="Proteomes" id="UP000190395"/>
    </source>
</evidence>
<dbReference type="PROSITE" id="PS51085">
    <property type="entry name" value="2FE2S_FER_2"/>
    <property type="match status" value="1"/>
</dbReference>
<dbReference type="PANTHER" id="PTHR44379:SF2">
    <property type="entry name" value="BLR6218 PROTEIN"/>
    <property type="match status" value="1"/>
</dbReference>
<dbReference type="SUPFAM" id="SSF47741">
    <property type="entry name" value="CO dehydrogenase ISP C-domain like"/>
    <property type="match status" value="1"/>
</dbReference>
<evidence type="ECO:0000313" key="6">
    <source>
        <dbReference type="EMBL" id="SJZ87070.1"/>
    </source>
</evidence>
<dbReference type="Proteomes" id="UP000190395">
    <property type="component" value="Unassembled WGS sequence"/>
</dbReference>
<keyword evidence="4" id="KW-0411">Iron-sulfur</keyword>
<dbReference type="InterPro" id="IPR036010">
    <property type="entry name" value="2Fe-2S_ferredoxin-like_sf"/>
</dbReference>